<keyword evidence="8" id="KW-0378">Hydrolase</keyword>
<dbReference type="eggNOG" id="KOG2019">
    <property type="taxonomic scope" value="Eukaryota"/>
</dbReference>
<comment type="similarity">
    <text evidence="3">Belongs to the peptidase M16 family. PreP subfamily.</text>
</comment>
<dbReference type="FunCoup" id="T1FVA2">
    <property type="interactions" value="1560"/>
</dbReference>
<keyword evidence="13" id="KW-1015">Disulfide bond</keyword>
<reference evidence="16" key="3">
    <citation type="submission" date="2015-06" db="UniProtKB">
        <authorList>
            <consortium name="EnsemblMetazoa"/>
        </authorList>
    </citation>
    <scope>IDENTIFICATION</scope>
</reference>
<evidence type="ECO:0000256" key="7">
    <source>
        <dbReference type="ARBA" id="ARBA00022723"/>
    </source>
</evidence>
<evidence type="ECO:0000256" key="5">
    <source>
        <dbReference type="ARBA" id="ARBA00020167"/>
    </source>
</evidence>
<dbReference type="FunFam" id="3.30.830.10:FF:000013">
    <property type="entry name" value="Mitochondrial presequence protease"/>
    <property type="match status" value="1"/>
</dbReference>
<comment type="cofactor">
    <cofactor evidence="1">
        <name>Zn(2+)</name>
        <dbReference type="ChEBI" id="CHEBI:29105"/>
    </cofactor>
</comment>
<gene>
    <name evidence="16" type="primary">20212748</name>
    <name evidence="15" type="ORF">HELRODRAFT_193706</name>
</gene>
<dbReference type="GO" id="GO:0016485">
    <property type="term" value="P:protein processing"/>
    <property type="evidence" value="ECO:0000318"/>
    <property type="project" value="GO_Central"/>
</dbReference>
<dbReference type="InParanoid" id="T1FVA2"/>
<evidence type="ECO:0000256" key="13">
    <source>
        <dbReference type="ARBA" id="ARBA00023157"/>
    </source>
</evidence>
<accession>T1FVA2</accession>
<dbReference type="Pfam" id="PF05193">
    <property type="entry name" value="Peptidase_M16_C"/>
    <property type="match status" value="1"/>
</dbReference>
<reference evidence="15 17" key="2">
    <citation type="journal article" date="2013" name="Nature">
        <title>Insights into bilaterian evolution from three spiralian genomes.</title>
        <authorList>
            <person name="Simakov O."/>
            <person name="Marletaz F."/>
            <person name="Cho S.J."/>
            <person name="Edsinger-Gonzales E."/>
            <person name="Havlak P."/>
            <person name="Hellsten U."/>
            <person name="Kuo D.H."/>
            <person name="Larsson T."/>
            <person name="Lv J."/>
            <person name="Arendt D."/>
            <person name="Savage R."/>
            <person name="Osoegawa K."/>
            <person name="de Jong P."/>
            <person name="Grimwood J."/>
            <person name="Chapman J.A."/>
            <person name="Shapiro H."/>
            <person name="Aerts A."/>
            <person name="Otillar R.P."/>
            <person name="Terry A.Y."/>
            <person name="Boore J.L."/>
            <person name="Grigoriev I.V."/>
            <person name="Lindberg D.R."/>
            <person name="Seaver E.C."/>
            <person name="Weisblat D.A."/>
            <person name="Putnam N.H."/>
            <person name="Rokhsar D.S."/>
        </authorList>
    </citation>
    <scope>NUCLEOTIDE SEQUENCE</scope>
</reference>
<evidence type="ECO:0000256" key="8">
    <source>
        <dbReference type="ARBA" id="ARBA00022801"/>
    </source>
</evidence>
<evidence type="ECO:0000256" key="12">
    <source>
        <dbReference type="ARBA" id="ARBA00023128"/>
    </source>
</evidence>
<keyword evidence="9" id="KW-0862">Zinc</keyword>
<dbReference type="EMBL" id="AMQM01007025">
    <property type="status" value="NOT_ANNOTATED_CDS"/>
    <property type="molecule type" value="Genomic_DNA"/>
</dbReference>
<dbReference type="InterPro" id="IPR013578">
    <property type="entry name" value="Peptidase_M16C_assoc"/>
</dbReference>
<dbReference type="Pfam" id="PF00675">
    <property type="entry name" value="Peptidase_M16"/>
    <property type="match status" value="1"/>
</dbReference>
<keyword evidence="10" id="KW-0809">Transit peptide</keyword>
<dbReference type="GeneID" id="20212748"/>
<dbReference type="KEGG" id="hro:HELRODRAFT_193706"/>
<dbReference type="InterPro" id="IPR055130">
    <property type="entry name" value="PreP_C"/>
</dbReference>
<protein>
    <recommendedName>
        <fullName evidence="5">Presequence protease, mitochondrial</fullName>
    </recommendedName>
</protein>
<dbReference type="AlphaFoldDB" id="T1FVA2"/>
<dbReference type="FunFam" id="3.30.830.10:FF:000020">
    <property type="entry name" value="Mitochondrial presequence protease"/>
    <property type="match status" value="1"/>
</dbReference>
<evidence type="ECO:0000256" key="1">
    <source>
        <dbReference type="ARBA" id="ARBA00001947"/>
    </source>
</evidence>
<dbReference type="OMA" id="NYLYYIR"/>
<proteinExistence type="inferred from homology"/>
<dbReference type="GO" id="GO:0046872">
    <property type="term" value="F:metal ion binding"/>
    <property type="evidence" value="ECO:0007669"/>
    <property type="project" value="UniProtKB-KW"/>
</dbReference>
<evidence type="ECO:0000256" key="10">
    <source>
        <dbReference type="ARBA" id="ARBA00022946"/>
    </source>
</evidence>
<dbReference type="STRING" id="6412.T1FVA2"/>
<dbReference type="SMART" id="SM01264">
    <property type="entry name" value="M16C_associated"/>
    <property type="match status" value="1"/>
</dbReference>
<evidence type="ECO:0000313" key="15">
    <source>
        <dbReference type="EMBL" id="ESN95019.1"/>
    </source>
</evidence>
<feature type="domain" description="Peptidase M16C associated" evidence="14">
    <location>
        <begin position="487"/>
        <end position="770"/>
    </location>
</feature>
<dbReference type="SUPFAM" id="SSF63411">
    <property type="entry name" value="LuxS/MPP-like metallohydrolase"/>
    <property type="match status" value="4"/>
</dbReference>
<dbReference type="OrthoDB" id="10250783at2759"/>
<dbReference type="InterPro" id="IPR011249">
    <property type="entry name" value="Metalloenz_LuxS/M16"/>
</dbReference>
<dbReference type="EnsemblMetazoa" id="HelroT193706">
    <property type="protein sequence ID" value="HelroP193706"/>
    <property type="gene ID" value="HelroG193706"/>
</dbReference>
<dbReference type="Pfam" id="PF22516">
    <property type="entry name" value="PreP_C"/>
    <property type="match status" value="1"/>
</dbReference>
<dbReference type="InterPro" id="IPR011765">
    <property type="entry name" value="Pept_M16_N"/>
</dbReference>
<evidence type="ECO:0000256" key="3">
    <source>
        <dbReference type="ARBA" id="ARBA00007575"/>
    </source>
</evidence>
<evidence type="ECO:0000256" key="6">
    <source>
        <dbReference type="ARBA" id="ARBA00022670"/>
    </source>
</evidence>
<dbReference type="GO" id="GO:0004222">
    <property type="term" value="F:metalloendopeptidase activity"/>
    <property type="evidence" value="ECO:0000318"/>
    <property type="project" value="GO_Central"/>
</dbReference>
<sequence>MSSAARYFRISNFLKRKCHAISSSSLKSKKGNVLPETITNLKTGDQLHNYRVTAVTPVPELNLTAIHLIHKTGAEHLHISRQDAENVFAVSLRTTPHDSTGVPHILEHVSLCGSEKFPVRDPFFKMLTRSTSTFMNAFTASDWTMYPFSSQNAKDFENLLLVYLDAVFFPRLRRNDFHQEGWRLEHENVDDKSSPIILKGVVYNEMKGVFSDPHQVYEQALQNRLLPSGTYGVISGGDPKHIPELTWKQLKSFHSRHYHPSNSRFFTYGDMPLDKHLFIIDSVALSKFIRGPIDTVVHPEKRWTSPLVSTVQCPVDLMSPDPQADTIVSVRRGNLQESFELSFLGNLLLQGDKAPFYQALIESGLGSDYSPGTGYSNHTRDTSFSEVLSTIESTIDQIIKEGFSENQIEAVMHKIQLSIKHQTERYGLNLIMSLISEWNHGADPIQLLQISKLVEELKHRLTIEPDYLQSLVSQYLKNNKHKLTLISESDPSYLIGRKKEEEELLEQLVSSLSDVKKEEIYNDGLELAKLQSIPEDVSCLPSLDISDIPKQYEKTDAGRVLVDISSKGSRSIAFNSTTATADECIDNYEKAVNERYRKSILPVQTCIQPTNGIVYLRMVSDASSLAAKLKPYLPLFCKIVTKMGAGELDYRQQGEQMDLKTGGLEASAFLCDHPSHPDFFQCSVAFSSYCLDSNLNDMMRLWSDIFVSLSLVDRERFYTLMSTLAAEGASTLPSAGHRYAMIRSSSSLGHSFGLRESWAGVTQLGFIKNLVTLLSSSSPGSEEMFDVQKVDMLLGVLKEIADHILLSSPGRLRASINAADSQIVDTSLKELEKFYREVDMFGIKNHNSKSIKDGGSVGGDTNTPSDEIRYASESSFRPSYSRTHLEFPFQVNFIGKSFLTVPFAHPHYVPLQVLAKILSSKYLHREVREKGGAYGGGADAGSNCFSFYSYRDPNLTRSLESFSKSVDWACGGQFKDADVGEAKLSLFSSVDKPISPGNKGTRLFMQGISEEMFEEYRRRIFQVSKDDVVHVADKYLSEQSKASVAVIGPKNEVTSSASSGWHVVKED</sequence>
<organism evidence="16 17">
    <name type="scientific">Helobdella robusta</name>
    <name type="common">Californian leech</name>
    <dbReference type="NCBI Taxonomy" id="6412"/>
    <lineage>
        <taxon>Eukaryota</taxon>
        <taxon>Metazoa</taxon>
        <taxon>Spiralia</taxon>
        <taxon>Lophotrochozoa</taxon>
        <taxon>Annelida</taxon>
        <taxon>Clitellata</taxon>
        <taxon>Hirudinea</taxon>
        <taxon>Rhynchobdellida</taxon>
        <taxon>Glossiphoniidae</taxon>
        <taxon>Helobdella</taxon>
    </lineage>
</organism>
<comment type="subunit">
    <text evidence="4">Monomer and homodimer; homodimerization is induced by binding of the substrate.</text>
</comment>
<dbReference type="FunFam" id="3.30.830.10:FF:000009">
    <property type="entry name" value="Presequence protease, mitochondrial"/>
    <property type="match status" value="1"/>
</dbReference>
<evidence type="ECO:0000256" key="9">
    <source>
        <dbReference type="ARBA" id="ARBA00022833"/>
    </source>
</evidence>
<evidence type="ECO:0000259" key="14">
    <source>
        <dbReference type="SMART" id="SM01264"/>
    </source>
</evidence>
<reference evidence="17" key="1">
    <citation type="submission" date="2012-12" db="EMBL/GenBank/DDBJ databases">
        <authorList>
            <person name="Hellsten U."/>
            <person name="Grimwood J."/>
            <person name="Chapman J.A."/>
            <person name="Shapiro H."/>
            <person name="Aerts A."/>
            <person name="Otillar R.P."/>
            <person name="Terry A.Y."/>
            <person name="Boore J.L."/>
            <person name="Simakov O."/>
            <person name="Marletaz F."/>
            <person name="Cho S.-J."/>
            <person name="Edsinger-Gonzales E."/>
            <person name="Havlak P."/>
            <person name="Kuo D.-H."/>
            <person name="Larsson T."/>
            <person name="Lv J."/>
            <person name="Arendt D."/>
            <person name="Savage R."/>
            <person name="Osoegawa K."/>
            <person name="de Jong P."/>
            <person name="Lindberg D.R."/>
            <person name="Seaver E.C."/>
            <person name="Weisblat D.A."/>
            <person name="Putnam N.H."/>
            <person name="Grigoriev I.V."/>
            <person name="Rokhsar D.S."/>
        </authorList>
    </citation>
    <scope>NUCLEOTIDE SEQUENCE</scope>
</reference>
<keyword evidence="11" id="KW-0482">Metalloprotease</keyword>
<dbReference type="Proteomes" id="UP000015101">
    <property type="component" value="Unassembled WGS sequence"/>
</dbReference>
<dbReference type="RefSeq" id="XP_009026912.1">
    <property type="nucleotide sequence ID" value="XM_009028664.1"/>
</dbReference>
<keyword evidence="6" id="KW-0645">Protease</keyword>
<dbReference type="HOGENOM" id="CLU_009165_0_0_1"/>
<comment type="subcellular location">
    <subcellularLocation>
        <location evidence="2">Mitochondrion matrix</location>
    </subcellularLocation>
</comment>
<keyword evidence="7" id="KW-0479">Metal-binding</keyword>
<dbReference type="CTD" id="20212748"/>
<evidence type="ECO:0000256" key="11">
    <source>
        <dbReference type="ARBA" id="ARBA00023049"/>
    </source>
</evidence>
<dbReference type="PANTHER" id="PTHR43016">
    <property type="entry name" value="PRESEQUENCE PROTEASE"/>
    <property type="match status" value="1"/>
</dbReference>
<evidence type="ECO:0000256" key="2">
    <source>
        <dbReference type="ARBA" id="ARBA00004305"/>
    </source>
</evidence>
<dbReference type="Pfam" id="PF08367">
    <property type="entry name" value="M16C_assoc"/>
    <property type="match status" value="2"/>
</dbReference>
<dbReference type="PANTHER" id="PTHR43016:SF13">
    <property type="entry name" value="PRESEQUENCE PROTEASE, MITOCHONDRIAL"/>
    <property type="match status" value="1"/>
</dbReference>
<dbReference type="GO" id="GO:0005759">
    <property type="term" value="C:mitochondrial matrix"/>
    <property type="evidence" value="ECO:0000318"/>
    <property type="project" value="GO_Central"/>
</dbReference>
<keyword evidence="17" id="KW-1185">Reference proteome</keyword>
<dbReference type="FunFam" id="3.30.830.10:FF:000011">
    <property type="entry name" value="Presequence protease, mitochondrial"/>
    <property type="match status" value="1"/>
</dbReference>
<keyword evidence="12" id="KW-0496">Mitochondrion</keyword>
<evidence type="ECO:0000313" key="16">
    <source>
        <dbReference type="EnsemblMetazoa" id="HelroP193706"/>
    </source>
</evidence>
<dbReference type="EMBL" id="KB097552">
    <property type="protein sequence ID" value="ESN95019.1"/>
    <property type="molecule type" value="Genomic_DNA"/>
</dbReference>
<evidence type="ECO:0000313" key="17">
    <source>
        <dbReference type="Proteomes" id="UP000015101"/>
    </source>
</evidence>
<evidence type="ECO:0000256" key="4">
    <source>
        <dbReference type="ARBA" id="ARBA00011853"/>
    </source>
</evidence>
<dbReference type="InterPro" id="IPR007863">
    <property type="entry name" value="Peptidase_M16_C"/>
</dbReference>
<dbReference type="Gene3D" id="3.30.830.10">
    <property type="entry name" value="Metalloenzyme, LuxS/M16 peptidase-like"/>
    <property type="match status" value="4"/>
</dbReference>
<name>T1FVA2_HELRO</name>